<name>M1PVS4_METMZ</name>
<dbReference type="HOGENOM" id="CLU_132457_1_0_2"/>
<organism evidence="1 2">
    <name type="scientific">Methanosarcina mazei Tuc01</name>
    <dbReference type="NCBI Taxonomy" id="1236903"/>
    <lineage>
        <taxon>Archaea</taxon>
        <taxon>Methanobacteriati</taxon>
        <taxon>Methanobacteriota</taxon>
        <taxon>Stenosarchaea group</taxon>
        <taxon>Methanomicrobia</taxon>
        <taxon>Methanosarcinales</taxon>
        <taxon>Methanosarcinaceae</taxon>
        <taxon>Methanosarcina</taxon>
    </lineage>
</organism>
<dbReference type="BioCyc" id="MMAZ1236903:G139K-890-MONOMER"/>
<accession>M1PVS4</accession>
<dbReference type="Proteomes" id="UP000011718">
    <property type="component" value="Chromosome"/>
</dbReference>
<dbReference type="AlphaFoldDB" id="M1PVS4"/>
<dbReference type="Pfam" id="PF09875">
    <property type="entry name" value="DUF2102"/>
    <property type="match status" value="1"/>
</dbReference>
<dbReference type="InterPro" id="IPR012025">
    <property type="entry name" value="Methan_mark_6"/>
</dbReference>
<dbReference type="KEGG" id="mmaz:MmTuc01_0936"/>
<evidence type="ECO:0000313" key="2">
    <source>
        <dbReference type="Proteomes" id="UP000011718"/>
    </source>
</evidence>
<dbReference type="NCBIfam" id="TIGR03272">
    <property type="entry name" value="methan_mark_6"/>
    <property type="match status" value="1"/>
</dbReference>
<proteinExistence type="predicted"/>
<dbReference type="EMBL" id="CP004144">
    <property type="protein sequence ID" value="AGF96336.1"/>
    <property type="molecule type" value="Genomic_DNA"/>
</dbReference>
<evidence type="ECO:0000313" key="1">
    <source>
        <dbReference type="EMBL" id="AGF96336.1"/>
    </source>
</evidence>
<gene>
    <name evidence="1" type="ORF">MmTuc01_0936</name>
</gene>
<protein>
    <recommendedName>
        <fullName evidence="3">Methanogenesis marker protein 6</fullName>
    </recommendedName>
</protein>
<evidence type="ECO:0008006" key="3">
    <source>
        <dbReference type="Google" id="ProtNLM"/>
    </source>
</evidence>
<reference evidence="1 2" key="1">
    <citation type="journal article" date="2013" name="Genome Announc.">
        <title>Complete Genome of a Methanosarcina mazei Strain Isolated from Sediment Samples from an Amazonian Flooded Area.</title>
        <authorList>
            <person name="Assis das Gracas D."/>
            <person name="Thiago Juca Ramos R."/>
            <person name="Vieira Araujo A.C."/>
            <person name="Zahlouth R."/>
            <person name="Ribeiro Carneiro A."/>
            <person name="Souza Lopes T."/>
            <person name="Azevedo Barauna R."/>
            <person name="Azevedo V."/>
            <person name="Cruz Schneider M.P."/>
            <person name="Pellizari V.H."/>
            <person name="Silva A."/>
        </authorList>
    </citation>
    <scope>NUCLEOTIDE SEQUENCE [LARGE SCALE GENOMIC DNA]</scope>
    <source>
        <strain evidence="1 2">Tuc01</strain>
    </source>
</reference>
<dbReference type="PIRSF" id="PIRSF005642">
    <property type="entry name" value="UCP005642"/>
    <property type="match status" value="1"/>
</dbReference>
<sequence>MIFFQVKSPEAKERQKMTEIKKEEITKVIVISSDKVLPSDAAMKIYESEFPVTVKETCFGLIVTGPKEDVLSVAEKIRELDKNHIFIKDRGFPAGDERRCRASRGGGPRPGFHFLREEVEMLPAIGAALDDLEAKGCVKEKPEEKRRLKVSELEKVIEAELSR</sequence>